<feature type="compositionally biased region" description="Low complexity" evidence="2">
    <location>
        <begin position="41"/>
        <end position="56"/>
    </location>
</feature>
<feature type="compositionally biased region" description="Acidic residues" evidence="2">
    <location>
        <begin position="24"/>
        <end position="40"/>
    </location>
</feature>
<feature type="compositionally biased region" description="Basic and acidic residues" evidence="2">
    <location>
        <begin position="989"/>
        <end position="998"/>
    </location>
</feature>
<feature type="region of interest" description="Disordered" evidence="2">
    <location>
        <begin position="1126"/>
        <end position="1246"/>
    </location>
</feature>
<feature type="region of interest" description="Disordered" evidence="2">
    <location>
        <begin position="1"/>
        <end position="72"/>
    </location>
</feature>
<feature type="region of interest" description="Disordered" evidence="2">
    <location>
        <begin position="1342"/>
        <end position="1382"/>
    </location>
</feature>
<feature type="compositionally biased region" description="Polar residues" evidence="2">
    <location>
        <begin position="1613"/>
        <end position="1625"/>
    </location>
</feature>
<sequence length="1812" mass="197798">MALGHAEGEGQEEKNIYSSSSSSSDEDGSGSDSSDDDDDSSSSGSSSSRSSSSGSGSDDDDDREEGSEDENFEVGFWDSLKAVLPWTEAGAKADYAEERLDAHHEFQEELDEALRIRKMVETGLHDMALDRLMASTEGQMYHHFHKHRYQLEQTGEWTFVPPSVKRRWRHAVKKTDKVEKLRAYMAMRRDRFLRIRGLCRQVRNARLKSSDLLVTVEPESLIDENLLQVAGGGKKSKPANPFGGARLKKCHWQNVNSKGEQCFCTNNRMVHPHRLFKDEFGVLIHDTLATCGWHATRCVSNSHGDDPVVISTANEGALCNECLVQLTKGPIRNTTAFGAPGVRFKNKRLGSADTDPGTGGEEFLLQKEKNGERAARAVQRTYRGYRARHLRAMVALEHPLRALLRVESAIVMQSLVRRFLARTLVRQISAFRNMNATAIQKMARGMQARALFRRKRARKMVQRQMLFLLARAHVASAKVARRIREEMRKKNAVALSFQRAWRGKKGREKAAMLRAITVRRHGAAITTQKFWRCYVARQELGTRRVAHRREVWAAVAMQSTIRMFADRRRTQKMRREFDGAVRTLQPLVRGLLARVTARRERALLGQVWGWLGTDTVTANGIYARFLPKNKYLVSRESAPLQQFSASQSASGNVDAGNYDELQKGLGSTSSLVRSTLEALPGERHFTEKFDRDRTGTCSKVEFKIGLESFLREAGYPLQKEEAALIVKRYFDGDGFCAWHSFLNSYHNAGSKSSACARHGRLLCTLCIRTKQLGFKMCECGHVFDAHELVVGGSGPAKGETVRKQDQRGRVVPQKQLSALLSKGLSKTVVDRPINVEGCSAASNLRRAQYTNNSPSQAALISAQRPNGFRVTGARGGTKTPPHATTSSRARRRWRRQKPGRGSRSITEEASQPGGITALSLAELSPPFFGRRTSADGADGSGAAALSPTATGDVAGFPKENLDMVRPANQGATSPNKRKITYIPSFQEARSQEKERRDASCAGRRGQAERAALAEMNSAVQGKNAADYAAKLQDDIATNTSRVDGRLCLAPVMSKKELRHAVFLERHWCKLIKDIRNGATDPHLPISEAERMRVEGLMIPNKKRAQRLDDRLRALGFHARASGIYKTAASASATGTTASGSATAKRRAPGQSSRNGGGGGGERKDTSSSAGSRPHTQEEKQESMAKMVEACRKRRPGTAESEAGGTPEQSVRRKRRTVTGGEMESAVRLLKSRGESRARSPSTGAWQAVPTVEQASKTAYGLLTAASANAAGVVQAPSGRGFRKHVCLHPGCGKVFHLKASADRHQEKEHRFRMRLAAPTPLTDQFMLPSWPSDGVPWSSGLPAPGRGKKHTSVSKGTVTACRGPAGRTPTKTAKTVGAGGSAGDTVLDRGDASLHARFACGVPGCSHRFPEARLLGLHLRMGHNEFDLEKMKARRDGTVPTQTLDGVTVTAAIDVGGHVRASFLGAYRLVPPFQSPTGCPDIPACGLHGRPKHGCQRCADIARQSAAVGADDGGEPEDGRPPMGWPLPPAKFYTRAMVVVNHHGRPINLDLDCAEELRCPLLRFPLRSCNPSTGPSVEHRRADNATDDKAGGDALPDVDSVLPGFGDGLQGGQEASRNLTASSGGSRKDLTDDGQGASAPKNDTDGGSGSFPARSGPSIDACIDDNGNDDVLPQHFLTGGGIDPAGLGENNSHHQHEPQHHQNTHHQRHHQHQHQHHGALVPARLVAVLVDGSGKGWMAARRLWSVPDVGHHALAEAGLTAGDVDREQEFFVATEVEYLPLSLVRDTCTVTVDRKKDVHSKQRSGVLPKSMR</sequence>
<feature type="compositionally biased region" description="Low complexity" evidence="2">
    <location>
        <begin position="1126"/>
        <end position="1142"/>
    </location>
</feature>
<dbReference type="InterPro" id="IPR011992">
    <property type="entry name" value="EF-hand-dom_pair"/>
</dbReference>
<name>D7G1N7_ECTSI</name>
<evidence type="ECO:0000256" key="1">
    <source>
        <dbReference type="ARBA" id="ARBA00022837"/>
    </source>
</evidence>
<reference evidence="4 5" key="1">
    <citation type="journal article" date="2010" name="Nature">
        <title>The Ectocarpus genome and the independent evolution of multicellularity in brown algae.</title>
        <authorList>
            <person name="Cock J.M."/>
            <person name="Sterck L."/>
            <person name="Rouze P."/>
            <person name="Scornet D."/>
            <person name="Allen A.E."/>
            <person name="Amoutzias G."/>
            <person name="Anthouard V."/>
            <person name="Artiguenave F."/>
            <person name="Aury J.M."/>
            <person name="Badger J.H."/>
            <person name="Beszteri B."/>
            <person name="Billiau K."/>
            <person name="Bonnet E."/>
            <person name="Bothwell J.H."/>
            <person name="Bowler C."/>
            <person name="Boyen C."/>
            <person name="Brownlee C."/>
            <person name="Carrano C.J."/>
            <person name="Charrier B."/>
            <person name="Cho G.Y."/>
            <person name="Coelho S.M."/>
            <person name="Collen J."/>
            <person name="Corre E."/>
            <person name="Da Silva C."/>
            <person name="Delage L."/>
            <person name="Delaroque N."/>
            <person name="Dittami S.M."/>
            <person name="Doulbeau S."/>
            <person name="Elias M."/>
            <person name="Farnham G."/>
            <person name="Gachon C.M."/>
            <person name="Gschloessl B."/>
            <person name="Heesch S."/>
            <person name="Jabbari K."/>
            <person name="Jubin C."/>
            <person name="Kawai H."/>
            <person name="Kimura K."/>
            <person name="Kloareg B."/>
            <person name="Kupper F.C."/>
            <person name="Lang D."/>
            <person name="Le Bail A."/>
            <person name="Leblanc C."/>
            <person name="Lerouge P."/>
            <person name="Lohr M."/>
            <person name="Lopez P.J."/>
            <person name="Martens C."/>
            <person name="Maumus F."/>
            <person name="Michel G."/>
            <person name="Miranda-Saavedra D."/>
            <person name="Morales J."/>
            <person name="Moreau H."/>
            <person name="Motomura T."/>
            <person name="Nagasato C."/>
            <person name="Napoli C.A."/>
            <person name="Nelson D.R."/>
            <person name="Nyvall-Collen P."/>
            <person name="Peters A.F."/>
            <person name="Pommier C."/>
            <person name="Potin P."/>
            <person name="Poulain J."/>
            <person name="Quesneville H."/>
            <person name="Read B."/>
            <person name="Rensing S.A."/>
            <person name="Ritter A."/>
            <person name="Rousvoal S."/>
            <person name="Samanta M."/>
            <person name="Samson G."/>
            <person name="Schroeder D.C."/>
            <person name="Segurens B."/>
            <person name="Strittmatter M."/>
            <person name="Tonon T."/>
            <person name="Tregear J.W."/>
            <person name="Valentin K."/>
            <person name="von Dassow P."/>
            <person name="Yamagishi T."/>
            <person name="Van de Peer Y."/>
            <person name="Wincker P."/>
        </authorList>
    </citation>
    <scope>NUCLEOTIDE SEQUENCE [LARGE SCALE GENOMIC DNA]</scope>
    <source>
        <strain evidence="5">Ec32 / CCAP1310/4</strain>
    </source>
</reference>
<feature type="domain" description="C2H2-type" evidence="3">
    <location>
        <begin position="1400"/>
        <end position="1423"/>
    </location>
</feature>
<dbReference type="Proteomes" id="UP000002630">
    <property type="component" value="Unassembled WGS sequence"/>
</dbReference>
<feature type="compositionally biased region" description="Low complexity" evidence="2">
    <location>
        <begin position="934"/>
        <end position="944"/>
    </location>
</feature>
<protein>
    <submittedName>
        <fullName evidence="4">C2H2 zinc finger protein</fullName>
    </submittedName>
</protein>
<feature type="compositionally biased region" description="Basic and acidic residues" evidence="2">
    <location>
        <begin position="1691"/>
        <end position="1700"/>
    </location>
</feature>
<evidence type="ECO:0000259" key="3">
    <source>
        <dbReference type="PROSITE" id="PS00028"/>
    </source>
</evidence>
<feature type="compositionally biased region" description="Basic and acidic residues" evidence="2">
    <location>
        <begin position="1"/>
        <end position="15"/>
    </location>
</feature>
<dbReference type="SMART" id="SM00355">
    <property type="entry name" value="ZnF_C2H2"/>
    <property type="match status" value="2"/>
</dbReference>
<dbReference type="Gene3D" id="1.20.5.190">
    <property type="match status" value="2"/>
</dbReference>
<feature type="compositionally biased region" description="Basic residues" evidence="2">
    <location>
        <begin position="888"/>
        <end position="900"/>
    </location>
</feature>
<dbReference type="InParanoid" id="D7G1N7"/>
<dbReference type="InterPro" id="IPR013087">
    <property type="entry name" value="Znf_C2H2_type"/>
</dbReference>
<evidence type="ECO:0000256" key="2">
    <source>
        <dbReference type="SAM" id="MobiDB-lite"/>
    </source>
</evidence>
<dbReference type="PROSITE" id="PS50096">
    <property type="entry name" value="IQ"/>
    <property type="match status" value="4"/>
</dbReference>
<dbReference type="InterPro" id="IPR000048">
    <property type="entry name" value="IQ_motif_EF-hand-BS"/>
</dbReference>
<feature type="compositionally biased region" description="Basic and acidic residues" evidence="2">
    <location>
        <begin position="1577"/>
        <end position="1591"/>
    </location>
</feature>
<dbReference type="OrthoDB" id="188021at2759"/>
<dbReference type="InterPro" id="IPR018247">
    <property type="entry name" value="EF_Hand_1_Ca_BS"/>
</dbReference>
<dbReference type="EMBL" id="FN649760">
    <property type="protein sequence ID" value="CBJ33282.1"/>
    <property type="molecule type" value="Genomic_DNA"/>
</dbReference>
<accession>D7G1N7</accession>
<gene>
    <name evidence="4" type="ORF">Esi_0454_0008</name>
</gene>
<feature type="region of interest" description="Disordered" evidence="2">
    <location>
        <begin position="859"/>
        <end position="915"/>
    </location>
</feature>
<feature type="region of interest" description="Disordered" evidence="2">
    <location>
        <begin position="1570"/>
        <end position="1714"/>
    </location>
</feature>
<dbReference type="Pfam" id="PF00612">
    <property type="entry name" value="IQ"/>
    <property type="match status" value="2"/>
</dbReference>
<feature type="compositionally biased region" description="Basic residues" evidence="2">
    <location>
        <begin position="1702"/>
        <end position="1714"/>
    </location>
</feature>
<evidence type="ECO:0000313" key="4">
    <source>
        <dbReference type="EMBL" id="CBJ33282.1"/>
    </source>
</evidence>
<feature type="compositionally biased region" description="Acidic residues" evidence="2">
    <location>
        <begin position="57"/>
        <end position="72"/>
    </location>
</feature>
<organism evidence="4 5">
    <name type="scientific">Ectocarpus siliculosus</name>
    <name type="common">Brown alga</name>
    <name type="synonym">Conferva siliculosa</name>
    <dbReference type="NCBI Taxonomy" id="2880"/>
    <lineage>
        <taxon>Eukaryota</taxon>
        <taxon>Sar</taxon>
        <taxon>Stramenopiles</taxon>
        <taxon>Ochrophyta</taxon>
        <taxon>PX clade</taxon>
        <taxon>Phaeophyceae</taxon>
        <taxon>Ectocarpales</taxon>
        <taxon>Ectocarpaceae</taxon>
        <taxon>Ectocarpus</taxon>
    </lineage>
</organism>
<dbReference type="STRING" id="2880.D7G1N7"/>
<dbReference type="PROSITE" id="PS00028">
    <property type="entry name" value="ZINC_FINGER_C2H2_1"/>
    <property type="match status" value="2"/>
</dbReference>
<feature type="region of interest" description="Disordered" evidence="2">
    <location>
        <begin position="929"/>
        <end position="956"/>
    </location>
</feature>
<proteinExistence type="predicted"/>
<feature type="domain" description="C2H2-type" evidence="3">
    <location>
        <begin position="1286"/>
        <end position="1309"/>
    </location>
</feature>
<evidence type="ECO:0000313" key="5">
    <source>
        <dbReference type="Proteomes" id="UP000002630"/>
    </source>
</evidence>
<dbReference type="PROSITE" id="PS00018">
    <property type="entry name" value="EF_HAND_1"/>
    <property type="match status" value="1"/>
</dbReference>
<dbReference type="Gene3D" id="1.10.238.10">
    <property type="entry name" value="EF-hand"/>
    <property type="match status" value="1"/>
</dbReference>
<dbReference type="SUPFAM" id="SSF47473">
    <property type="entry name" value="EF-hand"/>
    <property type="match status" value="1"/>
</dbReference>
<dbReference type="SMART" id="SM00015">
    <property type="entry name" value="IQ"/>
    <property type="match status" value="7"/>
</dbReference>
<keyword evidence="1" id="KW-0106">Calcium</keyword>
<feature type="region of interest" description="Disordered" evidence="2">
    <location>
        <begin position="986"/>
        <end position="1005"/>
    </location>
</feature>
<keyword evidence="5" id="KW-1185">Reference proteome</keyword>